<feature type="transmembrane region" description="Helical" evidence="2">
    <location>
        <begin position="97"/>
        <end position="117"/>
    </location>
</feature>
<evidence type="ECO:0000259" key="3">
    <source>
        <dbReference type="Pfam" id="PF03372"/>
    </source>
</evidence>
<dbReference type="AlphaFoldDB" id="A0A3P5XTD0"/>
<feature type="region of interest" description="Disordered" evidence="1">
    <location>
        <begin position="31"/>
        <end position="55"/>
    </location>
</feature>
<keyword evidence="5" id="KW-1185">Reference proteome</keyword>
<keyword evidence="2" id="KW-0472">Membrane</keyword>
<dbReference type="InterPro" id="IPR036691">
    <property type="entry name" value="Endo/exonu/phosph_ase_sf"/>
</dbReference>
<organism evidence="4 5">
    <name type="scientific">Arthrobacter ulcerisalmonis</name>
    <dbReference type="NCBI Taxonomy" id="2483813"/>
    <lineage>
        <taxon>Bacteria</taxon>
        <taxon>Bacillati</taxon>
        <taxon>Actinomycetota</taxon>
        <taxon>Actinomycetes</taxon>
        <taxon>Micrococcales</taxon>
        <taxon>Micrococcaceae</taxon>
        <taxon>Arthrobacter</taxon>
    </lineage>
</organism>
<feature type="transmembrane region" description="Helical" evidence="2">
    <location>
        <begin position="62"/>
        <end position="85"/>
    </location>
</feature>
<dbReference type="Pfam" id="PF03372">
    <property type="entry name" value="Exo_endo_phos"/>
    <property type="match status" value="1"/>
</dbReference>
<gene>
    <name evidence="4" type="ORF">PSET11_03074</name>
</gene>
<proteinExistence type="predicted"/>
<keyword evidence="2" id="KW-1133">Transmembrane helix</keyword>
<evidence type="ECO:0000256" key="1">
    <source>
        <dbReference type="SAM" id="MobiDB-lite"/>
    </source>
</evidence>
<sequence>MFFRKLTGDCRVNASSQSTLARRRFAILGPGSVESVPGSDNERMRRPSPDSPPARHPWRRTLWWWALATTLALPAIVLTVLRIHVWDVGTPWVQLLSGYPLTLPLTVLALVAALLGARSVRRRLGRPAAAVAVPVVVLAVLLTQAVMLAPRVIPVLGTPAAASAAAGTPASQRTLTVMALNIGSKGWDAPAILAAAQENQVDLLALPELGPLSLEALDAAGIDAAFPHKVTDVNWEDIGSGMFSRLPLVSGGKVPGSEFNQSTGTLDPGSSSGPPVKVTAVHIDSPRPGHIPRWRTELAYFSQPASATILLGDFNATVDHPEFRSILSAGFTDAALATGGGLQPTWPVNSSFPAYTTLDHILVSSDITVQSYRTVQLPGTDHAAVVAVLQLPG</sequence>
<dbReference type="InterPro" id="IPR005135">
    <property type="entry name" value="Endo/exonuclease/phosphatase"/>
</dbReference>
<name>A0A3P5XTD0_9MICC</name>
<dbReference type="Proteomes" id="UP000280861">
    <property type="component" value="Unassembled WGS sequence"/>
</dbReference>
<feature type="transmembrane region" description="Helical" evidence="2">
    <location>
        <begin position="129"/>
        <end position="149"/>
    </location>
</feature>
<accession>A0A3P5XTD0</accession>
<dbReference type="EMBL" id="UXAU01000040">
    <property type="protein sequence ID" value="VDC32343.1"/>
    <property type="molecule type" value="Genomic_DNA"/>
</dbReference>
<evidence type="ECO:0000256" key="2">
    <source>
        <dbReference type="SAM" id="Phobius"/>
    </source>
</evidence>
<dbReference type="SUPFAM" id="SSF56219">
    <property type="entry name" value="DNase I-like"/>
    <property type="match status" value="1"/>
</dbReference>
<feature type="domain" description="Endonuclease/exonuclease/phosphatase" evidence="3">
    <location>
        <begin position="192"/>
        <end position="382"/>
    </location>
</feature>
<dbReference type="GO" id="GO:0003824">
    <property type="term" value="F:catalytic activity"/>
    <property type="evidence" value="ECO:0007669"/>
    <property type="project" value="InterPro"/>
</dbReference>
<reference evidence="4 5" key="1">
    <citation type="submission" date="2018-11" db="EMBL/GenBank/DDBJ databases">
        <authorList>
            <person name="Criscuolo A."/>
        </authorList>
    </citation>
    <scope>NUCLEOTIDE SEQUENCE [LARGE SCALE GENOMIC DNA]</scope>
    <source>
        <strain evidence="4">AT11b</strain>
    </source>
</reference>
<protein>
    <recommendedName>
        <fullName evidence="3">Endonuclease/exonuclease/phosphatase domain-containing protein</fullName>
    </recommendedName>
</protein>
<keyword evidence="2" id="KW-0812">Transmembrane</keyword>
<dbReference type="Gene3D" id="3.60.10.10">
    <property type="entry name" value="Endonuclease/exonuclease/phosphatase"/>
    <property type="match status" value="1"/>
</dbReference>
<evidence type="ECO:0000313" key="5">
    <source>
        <dbReference type="Proteomes" id="UP000280861"/>
    </source>
</evidence>
<evidence type="ECO:0000313" key="4">
    <source>
        <dbReference type="EMBL" id="VDC32343.1"/>
    </source>
</evidence>